<evidence type="ECO:0000256" key="1">
    <source>
        <dbReference type="ARBA" id="ARBA00007532"/>
    </source>
</evidence>
<dbReference type="InterPro" id="IPR016156">
    <property type="entry name" value="FAD/NAD-linked_Rdtase_dimer_sf"/>
</dbReference>
<dbReference type="InterPro" id="IPR023753">
    <property type="entry name" value="FAD/NAD-binding_dom"/>
</dbReference>
<protein>
    <submittedName>
        <fullName evidence="8">NAD(P)/FAD-dependent oxidoreductase</fullName>
    </submittedName>
</protein>
<proteinExistence type="inferred from homology"/>
<feature type="binding site" evidence="5">
    <location>
        <position position="278"/>
    </location>
    <ligand>
        <name>NAD(+)</name>
        <dbReference type="ChEBI" id="CHEBI:57540"/>
    </ligand>
</feature>
<dbReference type="EMBL" id="RAWG01000057">
    <property type="protein sequence ID" value="RKH44025.1"/>
    <property type="molecule type" value="Genomic_DNA"/>
</dbReference>
<dbReference type="InterPro" id="IPR036188">
    <property type="entry name" value="FAD/NAD-bd_sf"/>
</dbReference>
<feature type="domain" description="FAD/NAD(P)-binding" evidence="7">
    <location>
        <begin position="14"/>
        <end position="334"/>
    </location>
</feature>
<evidence type="ECO:0000256" key="2">
    <source>
        <dbReference type="ARBA" id="ARBA00022630"/>
    </source>
</evidence>
<sequence>MAGGAADMNGPASMDVVVIGAGPAGLLAALRAGDLGARTALVTRDEFGGMAAHDGPVPVRTLAQAARLLRDARQLGRYGISVSEPVLDYARLLTRVREVAGDVRAQAALREQIAAAGVTVHEHAGAARFVDPHTLETQGGLRLRAEKFILCSGGVSRRLPIPGFEFTATHSDAWSLTAVPPTMVVVGGGATGAQVASIFTAFGTRVQLFEAGARILPTEDEDVSTAVAESFRQAGMVVREAFGSIERFERTPGGVRMVFSRDGARDSAEAALVVVAVGWTANTSALNLAAAGVETDSRGFVRVDAHLRTSAPHIFAAGDVTGRMMLVPQAMQDGFVAGTNTANTPMIAVTDGVSPIGSFTDPEYAQAGLTEAKARQTHDVVVAVVRFDSTTRTLIDGRTTGFCKLIVDRATRRILGCHVVGERAVDLVQTAAIAIAAGMRVDELARVPLSFPTYTGVLGRAAAIAARQLQVDADRARLAELL</sequence>
<dbReference type="Pfam" id="PF07992">
    <property type="entry name" value="Pyr_redox_2"/>
    <property type="match status" value="1"/>
</dbReference>
<keyword evidence="5" id="KW-0520">NAD</keyword>
<dbReference type="GO" id="GO:0000166">
    <property type="term" value="F:nucleotide binding"/>
    <property type="evidence" value="ECO:0007669"/>
    <property type="project" value="UniProtKB-KW"/>
</dbReference>
<comment type="cofactor">
    <cofactor evidence="5">
        <name>FAD</name>
        <dbReference type="ChEBI" id="CHEBI:57692"/>
    </cofactor>
    <text evidence="5">Binds 1 FAD per subunit.</text>
</comment>
<gene>
    <name evidence="8" type="ORF">D7X12_11715</name>
</gene>
<organism evidence="8 9">
    <name type="scientific">Corallococcus sicarius</name>
    <dbReference type="NCBI Taxonomy" id="2316726"/>
    <lineage>
        <taxon>Bacteria</taxon>
        <taxon>Pseudomonadati</taxon>
        <taxon>Myxococcota</taxon>
        <taxon>Myxococcia</taxon>
        <taxon>Myxococcales</taxon>
        <taxon>Cystobacterineae</taxon>
        <taxon>Myxococcaceae</taxon>
        <taxon>Corallococcus</taxon>
    </lineage>
</organism>
<dbReference type="PRINTS" id="PR00368">
    <property type="entry name" value="FADPNR"/>
</dbReference>
<dbReference type="InterPro" id="IPR001100">
    <property type="entry name" value="Pyr_nuc-diS_OxRdtase"/>
</dbReference>
<reference evidence="9" key="1">
    <citation type="submission" date="2018-09" db="EMBL/GenBank/DDBJ databases">
        <authorList>
            <person name="Livingstone P.G."/>
            <person name="Whitworth D.E."/>
        </authorList>
    </citation>
    <scope>NUCLEOTIDE SEQUENCE [LARGE SCALE GENOMIC DNA]</scope>
    <source>
        <strain evidence="9">CA040B</strain>
    </source>
</reference>
<dbReference type="PRINTS" id="PR00411">
    <property type="entry name" value="PNDRDTASEI"/>
</dbReference>
<evidence type="ECO:0000256" key="5">
    <source>
        <dbReference type="PIRSR" id="PIRSR000350-3"/>
    </source>
</evidence>
<name>A0A3A8NS93_9BACT</name>
<evidence type="ECO:0000313" key="8">
    <source>
        <dbReference type="EMBL" id="RKH44025.1"/>
    </source>
</evidence>
<evidence type="ECO:0000256" key="3">
    <source>
        <dbReference type="ARBA" id="ARBA00022827"/>
    </source>
</evidence>
<keyword evidence="5" id="KW-0547">Nucleotide-binding</keyword>
<feature type="domain" description="Pyridine nucleotide-disulphide oxidoreductase dimerisation" evidence="6">
    <location>
        <begin position="355"/>
        <end position="460"/>
    </location>
</feature>
<dbReference type="Gene3D" id="3.50.50.60">
    <property type="entry name" value="FAD/NAD(P)-binding domain"/>
    <property type="match status" value="2"/>
</dbReference>
<evidence type="ECO:0000259" key="7">
    <source>
        <dbReference type="Pfam" id="PF07992"/>
    </source>
</evidence>
<accession>A0A3A8NS93</accession>
<dbReference type="PIRSF" id="PIRSF000350">
    <property type="entry name" value="Mercury_reductase_MerA"/>
    <property type="match status" value="1"/>
</dbReference>
<dbReference type="Proteomes" id="UP000273405">
    <property type="component" value="Unassembled WGS sequence"/>
</dbReference>
<keyword evidence="3 5" id="KW-0274">FAD</keyword>
<comment type="caution">
    <text evidence="8">The sequence shown here is derived from an EMBL/GenBank/DDBJ whole genome shotgun (WGS) entry which is preliminary data.</text>
</comment>
<comment type="similarity">
    <text evidence="1">Belongs to the class-I pyridine nucleotide-disulfide oxidoreductase family.</text>
</comment>
<feature type="binding site" evidence="5">
    <location>
        <position position="319"/>
    </location>
    <ligand>
        <name>FAD</name>
        <dbReference type="ChEBI" id="CHEBI:57692"/>
    </ligand>
</feature>
<keyword evidence="4" id="KW-0560">Oxidoreductase</keyword>
<keyword evidence="9" id="KW-1185">Reference proteome</keyword>
<evidence type="ECO:0000313" key="9">
    <source>
        <dbReference type="Proteomes" id="UP000273405"/>
    </source>
</evidence>
<dbReference type="Gene3D" id="3.30.390.30">
    <property type="match status" value="1"/>
</dbReference>
<keyword evidence="2" id="KW-0285">Flavoprotein</keyword>
<evidence type="ECO:0000259" key="6">
    <source>
        <dbReference type="Pfam" id="PF02852"/>
    </source>
</evidence>
<feature type="binding site" evidence="5">
    <location>
        <position position="210"/>
    </location>
    <ligand>
        <name>NAD(+)</name>
        <dbReference type="ChEBI" id="CHEBI:57540"/>
    </ligand>
</feature>
<dbReference type="Pfam" id="PF02852">
    <property type="entry name" value="Pyr_redox_dim"/>
    <property type="match status" value="1"/>
</dbReference>
<evidence type="ECO:0000256" key="4">
    <source>
        <dbReference type="ARBA" id="ARBA00023002"/>
    </source>
</evidence>
<dbReference type="SUPFAM" id="SSF51905">
    <property type="entry name" value="FAD/NAD(P)-binding domain"/>
    <property type="match status" value="1"/>
</dbReference>
<dbReference type="AlphaFoldDB" id="A0A3A8NS93"/>
<dbReference type="FunFam" id="3.30.390.30:FF:000001">
    <property type="entry name" value="Dihydrolipoyl dehydrogenase"/>
    <property type="match status" value="1"/>
</dbReference>
<dbReference type="PANTHER" id="PTHR43014">
    <property type="entry name" value="MERCURIC REDUCTASE"/>
    <property type="match status" value="1"/>
</dbReference>
<dbReference type="InterPro" id="IPR004099">
    <property type="entry name" value="Pyr_nucl-diS_OxRdtase_dimer"/>
</dbReference>
<dbReference type="GO" id="GO:0016491">
    <property type="term" value="F:oxidoreductase activity"/>
    <property type="evidence" value="ECO:0007669"/>
    <property type="project" value="UniProtKB-KW"/>
</dbReference>
<dbReference type="SUPFAM" id="SSF55424">
    <property type="entry name" value="FAD/NAD-linked reductases, dimerisation (C-terminal) domain"/>
    <property type="match status" value="1"/>
</dbReference>